<proteinExistence type="predicted"/>
<evidence type="ECO:0000313" key="1">
    <source>
        <dbReference type="EMBL" id="MDN3688971.1"/>
    </source>
</evidence>
<name>A0ABT8C9C4_9BACT</name>
<comment type="caution">
    <text evidence="1">The sequence shown here is derived from an EMBL/GenBank/DDBJ whole genome shotgun (WGS) entry which is preliminary data.</text>
</comment>
<accession>A0ABT8C9C4</accession>
<keyword evidence="2" id="KW-1185">Reference proteome</keyword>
<protein>
    <submittedName>
        <fullName evidence="1">Uncharacterized protein</fullName>
    </submittedName>
</protein>
<dbReference type="Proteomes" id="UP001236663">
    <property type="component" value="Unassembled WGS sequence"/>
</dbReference>
<gene>
    <name evidence="1" type="ORF">QWZ15_14115</name>
</gene>
<evidence type="ECO:0000313" key="2">
    <source>
        <dbReference type="Proteomes" id="UP001236663"/>
    </source>
</evidence>
<reference evidence="2" key="1">
    <citation type="journal article" date="2019" name="Int. J. Syst. Evol. Microbiol.">
        <title>The Global Catalogue of Microorganisms (GCM) 10K type strain sequencing project: providing services to taxonomists for standard genome sequencing and annotation.</title>
        <authorList>
            <consortium name="The Broad Institute Genomics Platform"/>
            <consortium name="The Broad Institute Genome Sequencing Center for Infectious Disease"/>
            <person name="Wu L."/>
            <person name="Ma J."/>
        </authorList>
    </citation>
    <scope>NUCLEOTIDE SEQUENCE [LARGE SCALE GENOMIC DNA]</scope>
    <source>
        <strain evidence="2">CECT 7706</strain>
    </source>
</reference>
<sequence>MTTLEKEIVTIQKEKVPSLLFSQREVVTDPESKKIRLLELQKSQILGNISHAKVWIYFETADGGTYRINTTIWAVGEKFISLKGGITIPISSIFNID</sequence>
<organism evidence="1 2">
    <name type="scientific">Cyclobacterium jeungdonense</name>
    <dbReference type="NCBI Taxonomy" id="708087"/>
    <lineage>
        <taxon>Bacteria</taxon>
        <taxon>Pseudomonadati</taxon>
        <taxon>Bacteroidota</taxon>
        <taxon>Cytophagia</taxon>
        <taxon>Cytophagales</taxon>
        <taxon>Cyclobacteriaceae</taxon>
        <taxon>Cyclobacterium</taxon>
    </lineage>
</organism>
<dbReference type="EMBL" id="JAUFQS010000015">
    <property type="protein sequence ID" value="MDN3688971.1"/>
    <property type="molecule type" value="Genomic_DNA"/>
</dbReference>
<dbReference type="RefSeq" id="WP_163387197.1">
    <property type="nucleotide sequence ID" value="NZ_JAUFQS010000015.1"/>
</dbReference>